<dbReference type="InterPro" id="IPR002100">
    <property type="entry name" value="TF_MADSbox"/>
</dbReference>
<comment type="subcellular location">
    <subcellularLocation>
        <location evidence="1">Nucleus</location>
    </subcellularLocation>
</comment>
<reference evidence="7" key="1">
    <citation type="submission" date="2021-01" db="EMBL/GenBank/DDBJ databases">
        <authorList>
            <consortium name="Genoscope - CEA"/>
            <person name="William W."/>
        </authorList>
    </citation>
    <scope>NUCLEOTIDE SEQUENCE</scope>
</reference>
<evidence type="ECO:0000256" key="2">
    <source>
        <dbReference type="ARBA" id="ARBA00023015"/>
    </source>
</evidence>
<keyword evidence="5" id="KW-0539">Nucleus</keyword>
<dbReference type="InterPro" id="IPR036879">
    <property type="entry name" value="TF_MADSbox_sf"/>
</dbReference>
<dbReference type="GO" id="GO:0003677">
    <property type="term" value="F:DNA binding"/>
    <property type="evidence" value="ECO:0007669"/>
    <property type="project" value="UniProtKB-KW"/>
</dbReference>
<accession>A0A816PAY3</accession>
<evidence type="ECO:0000259" key="6">
    <source>
        <dbReference type="PROSITE" id="PS50066"/>
    </source>
</evidence>
<dbReference type="Gene3D" id="3.40.1810.10">
    <property type="entry name" value="Transcription factor, MADS-box"/>
    <property type="match status" value="1"/>
</dbReference>
<evidence type="ECO:0000256" key="1">
    <source>
        <dbReference type="ARBA" id="ARBA00004123"/>
    </source>
</evidence>
<dbReference type="Proteomes" id="UP001295469">
    <property type="component" value="Chromosome A09"/>
</dbReference>
<dbReference type="GO" id="GO:0005634">
    <property type="term" value="C:nucleus"/>
    <property type="evidence" value="ECO:0007669"/>
    <property type="project" value="UniProtKB-SubCell"/>
</dbReference>
<evidence type="ECO:0000256" key="3">
    <source>
        <dbReference type="ARBA" id="ARBA00023125"/>
    </source>
</evidence>
<sequence>MRLFVMGDLIIFAFMVAIKVLTILDEVRYSFDLDEAEHNETKFLKQYSTCFFNMGRVKLEIKRIENTTNRQVTFSKRRNRLIKKAYELSILCDIDIALIMFLSF</sequence>
<dbReference type="EMBL" id="HG994363">
    <property type="protein sequence ID" value="CAF2046306.1"/>
    <property type="molecule type" value="Genomic_DNA"/>
</dbReference>
<evidence type="ECO:0000256" key="4">
    <source>
        <dbReference type="ARBA" id="ARBA00023163"/>
    </source>
</evidence>
<dbReference type="GO" id="GO:0046983">
    <property type="term" value="F:protein dimerization activity"/>
    <property type="evidence" value="ECO:0007669"/>
    <property type="project" value="InterPro"/>
</dbReference>
<dbReference type="SMR" id="A0A816PAY3"/>
<evidence type="ECO:0000313" key="7">
    <source>
        <dbReference type="EMBL" id="CAF2046306.1"/>
    </source>
</evidence>
<feature type="domain" description="MADS-box" evidence="6">
    <location>
        <begin position="54"/>
        <end position="104"/>
    </location>
</feature>
<proteinExistence type="predicted"/>
<organism evidence="7">
    <name type="scientific">Brassica napus</name>
    <name type="common">Rape</name>
    <dbReference type="NCBI Taxonomy" id="3708"/>
    <lineage>
        <taxon>Eukaryota</taxon>
        <taxon>Viridiplantae</taxon>
        <taxon>Streptophyta</taxon>
        <taxon>Embryophyta</taxon>
        <taxon>Tracheophyta</taxon>
        <taxon>Spermatophyta</taxon>
        <taxon>Magnoliopsida</taxon>
        <taxon>eudicotyledons</taxon>
        <taxon>Gunneridae</taxon>
        <taxon>Pentapetalae</taxon>
        <taxon>rosids</taxon>
        <taxon>malvids</taxon>
        <taxon>Brassicales</taxon>
        <taxon>Brassicaceae</taxon>
        <taxon>Brassiceae</taxon>
        <taxon>Brassica</taxon>
    </lineage>
</organism>
<dbReference type="AlphaFoldDB" id="A0A816PAY3"/>
<evidence type="ECO:0000256" key="5">
    <source>
        <dbReference type="ARBA" id="ARBA00023242"/>
    </source>
</evidence>
<dbReference type="PRINTS" id="PR00404">
    <property type="entry name" value="MADSDOMAIN"/>
</dbReference>
<dbReference type="PANTHER" id="PTHR48019">
    <property type="entry name" value="SERUM RESPONSE FACTOR HOMOLOG"/>
    <property type="match status" value="1"/>
</dbReference>
<dbReference type="Pfam" id="PF00319">
    <property type="entry name" value="SRF-TF"/>
    <property type="match status" value="1"/>
</dbReference>
<dbReference type="SMART" id="SM00432">
    <property type="entry name" value="MADS"/>
    <property type="match status" value="1"/>
</dbReference>
<protein>
    <submittedName>
        <fullName evidence="7">(rape) hypothetical protein</fullName>
    </submittedName>
</protein>
<dbReference type="PROSITE" id="PS50066">
    <property type="entry name" value="MADS_BOX_2"/>
    <property type="match status" value="1"/>
</dbReference>
<gene>
    <name evidence="7" type="ORF">DARMORV10_A09P42640.1</name>
</gene>
<keyword evidence="3" id="KW-0238">DNA-binding</keyword>
<keyword evidence="2" id="KW-0805">Transcription regulation</keyword>
<dbReference type="SUPFAM" id="SSF55455">
    <property type="entry name" value="SRF-like"/>
    <property type="match status" value="1"/>
</dbReference>
<dbReference type="InterPro" id="IPR050142">
    <property type="entry name" value="MADS-box/MEF2_TF"/>
</dbReference>
<name>A0A816PAY3_BRANA</name>
<keyword evidence="4" id="KW-0804">Transcription</keyword>